<protein>
    <submittedName>
        <fullName evidence="1">Uncharacterized protein</fullName>
    </submittedName>
</protein>
<evidence type="ECO:0000313" key="1">
    <source>
        <dbReference type="EMBL" id="KPA45938.1"/>
    </source>
</evidence>
<accession>A0A0M9F4H8</accession>
<dbReference type="AlphaFoldDB" id="A0A0M9F4H8"/>
<name>A0A0M9F4H8_FUSLA</name>
<proteinExistence type="predicted"/>
<comment type="caution">
    <text evidence="1">The sequence shown here is derived from an EMBL/GenBank/DDBJ whole genome shotgun (WGS) entry which is preliminary data.</text>
</comment>
<dbReference type="EMBL" id="JXCE01000008">
    <property type="protein sequence ID" value="KPA45938.1"/>
    <property type="molecule type" value="Genomic_DNA"/>
</dbReference>
<dbReference type="Proteomes" id="UP000037904">
    <property type="component" value="Unassembled WGS sequence"/>
</dbReference>
<sequence length="78" mass="8745">MTNSLVCDIKEGPGLTQHDPCCTVAHHTRPFVHFREHICSAVQILAYIVAEITATVRLPTRLLFLNVFHHQPSSAVRV</sequence>
<reference evidence="1 2" key="1">
    <citation type="submission" date="2015-04" db="EMBL/GenBank/DDBJ databases">
        <title>The draft genome sequence of Fusarium langsethiae, a T-2/HT-2 mycotoxin producer.</title>
        <authorList>
            <person name="Lysoe E."/>
            <person name="Divon H.H."/>
            <person name="Terzi V."/>
            <person name="Orru L."/>
            <person name="Lamontanara A."/>
            <person name="Kolseth A.-K."/>
            <person name="Frandsen R.J."/>
            <person name="Nielsen K."/>
            <person name="Thrane U."/>
        </authorList>
    </citation>
    <scope>NUCLEOTIDE SEQUENCE [LARGE SCALE GENOMIC DNA]</scope>
    <source>
        <strain evidence="1 2">Fl201059</strain>
    </source>
</reference>
<gene>
    <name evidence="1" type="ORF">FLAG1_01029</name>
</gene>
<organism evidence="1 2">
    <name type="scientific">Fusarium langsethiae</name>
    <dbReference type="NCBI Taxonomy" id="179993"/>
    <lineage>
        <taxon>Eukaryota</taxon>
        <taxon>Fungi</taxon>
        <taxon>Dikarya</taxon>
        <taxon>Ascomycota</taxon>
        <taxon>Pezizomycotina</taxon>
        <taxon>Sordariomycetes</taxon>
        <taxon>Hypocreomycetidae</taxon>
        <taxon>Hypocreales</taxon>
        <taxon>Nectriaceae</taxon>
        <taxon>Fusarium</taxon>
    </lineage>
</organism>
<keyword evidence="2" id="KW-1185">Reference proteome</keyword>
<evidence type="ECO:0000313" key="2">
    <source>
        <dbReference type="Proteomes" id="UP000037904"/>
    </source>
</evidence>